<dbReference type="RefSeq" id="WP_115000550.1">
    <property type="nucleotide sequence ID" value="NZ_UFXS01000001.1"/>
</dbReference>
<dbReference type="Pfam" id="PF25967">
    <property type="entry name" value="RND-MFP_C"/>
    <property type="match status" value="1"/>
</dbReference>
<dbReference type="STRING" id="343874.GCA_000805695_00393"/>
<dbReference type="Gene3D" id="1.10.287.470">
    <property type="entry name" value="Helix hairpin bin"/>
    <property type="match status" value="1"/>
</dbReference>
<keyword evidence="3" id="KW-1133">Transmembrane helix</keyword>
<keyword evidence="3" id="KW-0812">Transmembrane</keyword>
<evidence type="ECO:0000256" key="3">
    <source>
        <dbReference type="SAM" id="Phobius"/>
    </source>
</evidence>
<comment type="subcellular location">
    <subcellularLocation>
        <location evidence="1">Cell envelope</location>
    </subcellularLocation>
</comment>
<dbReference type="Gene3D" id="2.40.30.170">
    <property type="match status" value="1"/>
</dbReference>
<feature type="domain" description="Multidrug resistance protein MdtA-like C-terminal permuted SH3" evidence="4">
    <location>
        <begin position="344"/>
        <end position="399"/>
    </location>
</feature>
<name>A0A376GES9_9FLAO</name>
<sequence>MDTKINQKNKKYKRLGIIAVTTIILGGSSFYLMNRPRTLTISANELMIKDVSEDYFEDFVVFQAQIEPINSIFINVIEGGSVQEIFVENGEMVTKGLPIARLYNPNTELNFLTQETAIIEQMNQLNVAKLSIRNQELDLSKDFVGIEHDFNQSKLDYELNQKLYDREVLAKNEWENTKEKMRYQQERKAIIQKSLVKERESNSIQLKQINEALSIMQKSLVTLRKNKQNFLVLAPETGRLSSFEATLGQSIEAGKSIGKVDILSGYKLVAMVDEYYLDRIQENQYGQIEIKGKIIKVKVTKISPEIKSGKFKTELEFIDKIPENLQEGLSVGVKLILSEKEKKLVIPKGSFYTTTQGKWIFVVNNDKATRRKIELGRENPSVYEVISGLKTNEKVIISNYEDYKEVQELTIKK</sequence>
<accession>A0A376GES9</accession>
<reference evidence="5 6" key="1">
    <citation type="submission" date="2018-06" db="EMBL/GenBank/DDBJ databases">
        <authorList>
            <consortium name="Pathogen Informatics"/>
            <person name="Doyle S."/>
        </authorList>
    </citation>
    <scope>NUCLEOTIDE SEQUENCE [LARGE SCALE GENOMIC DNA]</scope>
    <source>
        <strain evidence="5 6">NCTC13456</strain>
    </source>
</reference>
<feature type="transmembrane region" description="Helical" evidence="3">
    <location>
        <begin position="12"/>
        <end position="33"/>
    </location>
</feature>
<keyword evidence="3" id="KW-0472">Membrane</keyword>
<dbReference type="AlphaFoldDB" id="A0A376GES9"/>
<evidence type="ECO:0000256" key="1">
    <source>
        <dbReference type="ARBA" id="ARBA00004196"/>
    </source>
</evidence>
<gene>
    <name evidence="5" type="ORF">NCTC13456_02275</name>
</gene>
<evidence type="ECO:0000313" key="5">
    <source>
        <dbReference type="EMBL" id="STD58651.1"/>
    </source>
</evidence>
<evidence type="ECO:0000256" key="2">
    <source>
        <dbReference type="ARBA" id="ARBA00023054"/>
    </source>
</evidence>
<evidence type="ECO:0000259" key="4">
    <source>
        <dbReference type="Pfam" id="PF25967"/>
    </source>
</evidence>
<organism evidence="5 6">
    <name type="scientific">Empedobacter falsenii</name>
    <dbReference type="NCBI Taxonomy" id="343874"/>
    <lineage>
        <taxon>Bacteria</taxon>
        <taxon>Pseudomonadati</taxon>
        <taxon>Bacteroidota</taxon>
        <taxon>Flavobacteriia</taxon>
        <taxon>Flavobacteriales</taxon>
        <taxon>Weeksellaceae</taxon>
        <taxon>Empedobacter</taxon>
    </lineage>
</organism>
<dbReference type="EMBL" id="UFXS01000001">
    <property type="protein sequence ID" value="STD58651.1"/>
    <property type="molecule type" value="Genomic_DNA"/>
</dbReference>
<dbReference type="Proteomes" id="UP000254737">
    <property type="component" value="Unassembled WGS sequence"/>
</dbReference>
<dbReference type="Gene3D" id="2.40.50.100">
    <property type="match status" value="1"/>
</dbReference>
<evidence type="ECO:0000313" key="6">
    <source>
        <dbReference type="Proteomes" id="UP000254737"/>
    </source>
</evidence>
<dbReference type="PANTHER" id="PTHR32347:SF23">
    <property type="entry name" value="BLL5650 PROTEIN"/>
    <property type="match status" value="1"/>
</dbReference>
<dbReference type="Gene3D" id="2.40.420.20">
    <property type="match status" value="1"/>
</dbReference>
<proteinExistence type="predicted"/>
<dbReference type="InterPro" id="IPR050465">
    <property type="entry name" value="UPF0194_transport"/>
</dbReference>
<dbReference type="InterPro" id="IPR058627">
    <property type="entry name" value="MdtA-like_C"/>
</dbReference>
<protein>
    <submittedName>
        <fullName evidence="5">Putative efflux pump membrane fusion protein</fullName>
    </submittedName>
</protein>
<keyword evidence="2" id="KW-0175">Coiled coil</keyword>
<dbReference type="GO" id="GO:0030313">
    <property type="term" value="C:cell envelope"/>
    <property type="evidence" value="ECO:0007669"/>
    <property type="project" value="UniProtKB-SubCell"/>
</dbReference>
<dbReference type="PANTHER" id="PTHR32347">
    <property type="entry name" value="EFFLUX SYSTEM COMPONENT YKNX-RELATED"/>
    <property type="match status" value="1"/>
</dbReference>